<evidence type="ECO:0000256" key="3">
    <source>
        <dbReference type="ARBA" id="ARBA00022490"/>
    </source>
</evidence>
<feature type="domain" description="EDS1 EP" evidence="8">
    <location>
        <begin position="363"/>
        <end position="516"/>
    </location>
</feature>
<comment type="subcellular location">
    <subcellularLocation>
        <location evidence="2">Cytoplasm</location>
    </subcellularLocation>
    <subcellularLocation>
        <location evidence="1">Nucleus</location>
    </subcellularLocation>
</comment>
<accession>A0A8B8LSU9</accession>
<organism evidence="9 10">
    <name type="scientific">Abrus precatorius</name>
    <name type="common">Indian licorice</name>
    <name type="synonym">Glycine abrus</name>
    <dbReference type="NCBI Taxonomy" id="3816"/>
    <lineage>
        <taxon>Eukaryota</taxon>
        <taxon>Viridiplantae</taxon>
        <taxon>Streptophyta</taxon>
        <taxon>Embryophyta</taxon>
        <taxon>Tracheophyta</taxon>
        <taxon>Spermatophyta</taxon>
        <taxon>Magnoliopsida</taxon>
        <taxon>eudicotyledons</taxon>
        <taxon>Gunneridae</taxon>
        <taxon>Pentapetalae</taxon>
        <taxon>rosids</taxon>
        <taxon>fabids</taxon>
        <taxon>Fabales</taxon>
        <taxon>Fabaceae</taxon>
        <taxon>Papilionoideae</taxon>
        <taxon>50 kb inversion clade</taxon>
        <taxon>NPAAA clade</taxon>
        <taxon>indigoferoid/millettioid clade</taxon>
        <taxon>Abreae</taxon>
        <taxon>Abrus</taxon>
    </lineage>
</organism>
<dbReference type="GO" id="GO:0006629">
    <property type="term" value="P:lipid metabolic process"/>
    <property type="evidence" value="ECO:0007669"/>
    <property type="project" value="InterPro"/>
</dbReference>
<name>A0A8B8LSU9_ABRPR</name>
<dbReference type="RefSeq" id="XP_027359456.1">
    <property type="nucleotide sequence ID" value="XM_027503655.1"/>
</dbReference>
<evidence type="ECO:0000259" key="8">
    <source>
        <dbReference type="Pfam" id="PF18117"/>
    </source>
</evidence>
<evidence type="ECO:0000256" key="6">
    <source>
        <dbReference type="ARBA" id="ARBA00023242"/>
    </source>
</evidence>
<dbReference type="Pfam" id="PF18117">
    <property type="entry name" value="EDS1_EP"/>
    <property type="match status" value="2"/>
</dbReference>
<evidence type="ECO:0000259" key="7">
    <source>
        <dbReference type="Pfam" id="PF01764"/>
    </source>
</evidence>
<dbReference type="GeneID" id="113868089"/>
<keyword evidence="5" id="KW-0611">Plant defense</keyword>
<proteinExistence type="predicted"/>
<dbReference type="OrthoDB" id="438440at2759"/>
<evidence type="ECO:0000313" key="9">
    <source>
        <dbReference type="Proteomes" id="UP000694853"/>
    </source>
</evidence>
<dbReference type="Gene3D" id="3.40.50.1820">
    <property type="entry name" value="alpha/beta hydrolase"/>
    <property type="match status" value="1"/>
</dbReference>
<dbReference type="Pfam" id="PF01764">
    <property type="entry name" value="Lipase_3"/>
    <property type="match status" value="1"/>
</dbReference>
<dbReference type="PANTHER" id="PTHR46898:SF3">
    <property type="entry name" value="FUNGAL LIPASE-LIKE DOMAIN-CONTAINING PROTEIN"/>
    <property type="match status" value="1"/>
</dbReference>
<gene>
    <name evidence="10" type="primary">LOC113868089</name>
</gene>
<reference evidence="9" key="1">
    <citation type="journal article" date="2019" name="Toxins">
        <title>Detection of Abrin-Like and Prepropulchellin-Like Toxin Genes and Transcripts Using Whole Genome Sequencing and Full-Length Transcript Sequencing of Abrus precatorius.</title>
        <authorList>
            <person name="Hovde B.T."/>
            <person name="Daligault H.E."/>
            <person name="Hanschen E.R."/>
            <person name="Kunde Y.A."/>
            <person name="Johnson M.B."/>
            <person name="Starkenburg S.R."/>
            <person name="Johnson S.L."/>
        </authorList>
    </citation>
    <scope>NUCLEOTIDE SEQUENCE [LARGE SCALE GENOMIC DNA]</scope>
</reference>
<evidence type="ECO:0000256" key="5">
    <source>
        <dbReference type="ARBA" id="ARBA00022821"/>
    </source>
</evidence>
<dbReference type="InterPro" id="IPR044603">
    <property type="entry name" value="SAG101-like"/>
</dbReference>
<dbReference type="PANTHER" id="PTHR46898">
    <property type="entry name" value="SENESCENCE-ASSOCIATED CARBOXYLESTERASE 101"/>
    <property type="match status" value="1"/>
</dbReference>
<evidence type="ECO:0000256" key="4">
    <source>
        <dbReference type="ARBA" id="ARBA00022801"/>
    </source>
</evidence>
<dbReference type="InterPro" id="IPR029058">
    <property type="entry name" value="AB_hydrolase_fold"/>
</dbReference>
<feature type="domain" description="Fungal lipase-type" evidence="7">
    <location>
        <begin position="88"/>
        <end position="207"/>
    </location>
</feature>
<keyword evidence="6" id="KW-0539">Nucleus</keyword>
<keyword evidence="9" id="KW-1185">Reference proteome</keyword>
<evidence type="ECO:0000256" key="1">
    <source>
        <dbReference type="ARBA" id="ARBA00004123"/>
    </source>
</evidence>
<feature type="domain" description="EDS1 EP" evidence="8">
    <location>
        <begin position="619"/>
        <end position="711"/>
    </location>
</feature>
<dbReference type="AlphaFoldDB" id="A0A8B8LSU9"/>
<sequence length="734" mass="84184">MAQSALFSSGMELAPLVMSTGLLRRSWDAISSRYEGIVSNKGEGLSWKVYKDFDSDFMVIAFEATSDSFNLQADLTPSSALREENFLHFDFLCTKANPVFSINSTAFSLFYRNHHRLDEWKKSDFELNSATPLIVTGHGLGGSIASLFTISLLDGMRSVKNRPLCITYGSPLIGDKQLQQAISRSPIWNSCFLHVVSIKDPLPRLFITNHSSSAAALSPKTSTYMPFGTYLLCSNVYSACFDNRDSILELLIALGSIYGQNQGFLFTEYENIVENLTHKAICKDLTTVDENEPLPKSDSVLASSISLQLRALELTPHMQKQQNDIDINNLEIIMKRLEEKSVIQRRVKFNPSKKLNNMKTTMAQLEWYKKDAKKREIGYYDSYKNMESLVDGDVVAFHKQLRIYWENMVEEANIKPQKGGAAFRKSWLYAGTSYRRMVEPLTIAEYYKQGGKDYMTNRPKHFVLLEEWFRSETTKDKTSNVEAISRIQDSQFWAFVEKALLSRQHSMVSQDVEDNWDMLSCAENEEPIPTMCPSFWARVDHLLLSSKELNLVEENENGTNKNIDEDYSCFEAHVDVALLSRQGSMVVKENGKYVNRFGARVDEALLSRQESMVFRENLKRNRKINVELILTTDSCFWAHVEEALLACEELKVVQEPEILMKLIEFEDYVYGLLQNYEVSPDIFLKQSSYMRWWNEYKAIKGSSYNSELTSFMNDPSKRVRYALGAYHFPDSPEL</sequence>
<dbReference type="Proteomes" id="UP000694853">
    <property type="component" value="Unplaced"/>
</dbReference>
<evidence type="ECO:0000256" key="2">
    <source>
        <dbReference type="ARBA" id="ARBA00004496"/>
    </source>
</evidence>
<keyword evidence="4" id="KW-0378">Hydrolase</keyword>
<reference evidence="10" key="2">
    <citation type="submission" date="2025-08" db="UniProtKB">
        <authorList>
            <consortium name="RefSeq"/>
        </authorList>
    </citation>
    <scope>IDENTIFICATION</scope>
    <source>
        <tissue evidence="10">Young leaves</tissue>
    </source>
</reference>
<dbReference type="GO" id="GO:0052689">
    <property type="term" value="F:carboxylic ester hydrolase activity"/>
    <property type="evidence" value="ECO:0007669"/>
    <property type="project" value="InterPro"/>
</dbReference>
<dbReference type="GO" id="GO:0005634">
    <property type="term" value="C:nucleus"/>
    <property type="evidence" value="ECO:0007669"/>
    <property type="project" value="UniProtKB-SubCell"/>
</dbReference>
<keyword evidence="3" id="KW-0963">Cytoplasm</keyword>
<dbReference type="KEGG" id="aprc:113868089"/>
<evidence type="ECO:0000313" key="10">
    <source>
        <dbReference type="RefSeq" id="XP_027359456.1"/>
    </source>
</evidence>
<dbReference type="GO" id="GO:0006952">
    <property type="term" value="P:defense response"/>
    <property type="evidence" value="ECO:0007669"/>
    <property type="project" value="UniProtKB-KW"/>
</dbReference>
<protein>
    <submittedName>
        <fullName evidence="10">Senescence-associated carboxylesterase 101-like</fullName>
    </submittedName>
</protein>
<dbReference type="SUPFAM" id="SSF53474">
    <property type="entry name" value="alpha/beta-Hydrolases"/>
    <property type="match status" value="1"/>
</dbReference>
<dbReference type="InterPro" id="IPR041266">
    <property type="entry name" value="EDS1_EP"/>
</dbReference>
<dbReference type="InterPro" id="IPR002921">
    <property type="entry name" value="Fungal_lipase-type"/>
</dbReference>
<dbReference type="GO" id="GO:0005737">
    <property type="term" value="C:cytoplasm"/>
    <property type="evidence" value="ECO:0007669"/>
    <property type="project" value="UniProtKB-SubCell"/>
</dbReference>